<feature type="domain" description="Ig-like" evidence="2">
    <location>
        <begin position="403"/>
        <end position="484"/>
    </location>
</feature>
<protein>
    <submittedName>
        <fullName evidence="4">DUF6443 domain-containing protein</fullName>
    </submittedName>
</protein>
<dbReference type="NCBIfam" id="TIGR03696">
    <property type="entry name" value="Rhs_assc_core"/>
    <property type="match status" value="1"/>
</dbReference>
<dbReference type="PANTHER" id="PTHR32305">
    <property type="match status" value="1"/>
</dbReference>
<dbReference type="InterPro" id="IPR050708">
    <property type="entry name" value="T6SS_VgrG/RHS"/>
</dbReference>
<feature type="compositionally biased region" description="Polar residues" evidence="1">
    <location>
        <begin position="1906"/>
        <end position="1921"/>
    </location>
</feature>
<reference evidence="4 5" key="1">
    <citation type="submission" date="2024-04" db="EMBL/GenBank/DDBJ databases">
        <title>Novel genus in family Flammeovirgaceae.</title>
        <authorList>
            <person name="Nguyen T.H."/>
            <person name="Vuong T.Q."/>
            <person name="Le H."/>
            <person name="Kim S.-G."/>
        </authorList>
    </citation>
    <scope>NUCLEOTIDE SEQUENCE [LARGE SCALE GENOMIC DNA]</scope>
    <source>
        <strain evidence="4 5">JCM 23209</strain>
    </source>
</reference>
<feature type="region of interest" description="Disordered" evidence="1">
    <location>
        <begin position="1906"/>
        <end position="1925"/>
    </location>
</feature>
<proteinExistence type="predicted"/>
<organism evidence="4 5">
    <name type="scientific">Rapidithrix thailandica</name>
    <dbReference type="NCBI Taxonomy" id="413964"/>
    <lineage>
        <taxon>Bacteria</taxon>
        <taxon>Pseudomonadati</taxon>
        <taxon>Bacteroidota</taxon>
        <taxon>Cytophagia</taxon>
        <taxon>Cytophagales</taxon>
        <taxon>Flammeovirgaceae</taxon>
        <taxon>Rapidithrix</taxon>
    </lineage>
</organism>
<evidence type="ECO:0000259" key="3">
    <source>
        <dbReference type="Pfam" id="PF20041"/>
    </source>
</evidence>
<evidence type="ECO:0000313" key="4">
    <source>
        <dbReference type="EMBL" id="MEN7549518.1"/>
    </source>
</evidence>
<dbReference type="Proteomes" id="UP001403385">
    <property type="component" value="Unassembled WGS sequence"/>
</dbReference>
<dbReference type="Pfam" id="PF20041">
    <property type="entry name" value="DUF6443"/>
    <property type="match status" value="1"/>
</dbReference>
<dbReference type="InterPro" id="IPR044023">
    <property type="entry name" value="Ig_7"/>
</dbReference>
<dbReference type="InterPro" id="IPR022385">
    <property type="entry name" value="Rhs_assc_core"/>
</dbReference>
<dbReference type="RefSeq" id="WP_346822297.1">
    <property type="nucleotide sequence ID" value="NZ_JBDKWZ010000009.1"/>
</dbReference>
<evidence type="ECO:0000313" key="5">
    <source>
        <dbReference type="Proteomes" id="UP001403385"/>
    </source>
</evidence>
<dbReference type="Gene3D" id="2.180.10.10">
    <property type="entry name" value="RHS repeat-associated core"/>
    <property type="match status" value="2"/>
</dbReference>
<feature type="domain" description="DUF6443" evidence="3">
    <location>
        <begin position="625"/>
        <end position="745"/>
    </location>
</feature>
<gene>
    <name evidence="4" type="ORF">AAG747_16460</name>
</gene>
<evidence type="ECO:0000256" key="1">
    <source>
        <dbReference type="SAM" id="MobiDB-lite"/>
    </source>
</evidence>
<accession>A0AAW9S6M0</accession>
<dbReference type="Pfam" id="PF19081">
    <property type="entry name" value="Ig_7"/>
    <property type="match status" value="1"/>
</dbReference>
<dbReference type="PANTHER" id="PTHR32305:SF15">
    <property type="entry name" value="PROTEIN RHSA-RELATED"/>
    <property type="match status" value="1"/>
</dbReference>
<dbReference type="EMBL" id="JBDKWZ010000009">
    <property type="protein sequence ID" value="MEN7549518.1"/>
    <property type="molecule type" value="Genomic_DNA"/>
</dbReference>
<comment type="caution">
    <text evidence="4">The sequence shown here is derived from an EMBL/GenBank/DDBJ whole genome shotgun (WGS) entry which is preliminary data.</text>
</comment>
<name>A0AAW9S6M0_9BACT</name>
<dbReference type="InterPro" id="IPR045619">
    <property type="entry name" value="DUF6443"/>
</dbReference>
<evidence type="ECO:0000259" key="2">
    <source>
        <dbReference type="Pfam" id="PF19081"/>
    </source>
</evidence>
<keyword evidence="5" id="KW-1185">Reference proteome</keyword>
<sequence length="2001" mass="223886">MSLKKNFFVFLLTTFYTQTIYGQCNYVYLGSSGSELITEYTINSTNSLDELAFNWYRDSMQSSPFKSVSTHPMDGIGVPITKNGVSIHWTSMGNGSYRCKTSFPVNSGTYYAKVTEMKFTGICSANSTAHTVGGDSSPNPPSTPSVDWAYYCSGCTPTAKAYVHLSGANTSKGEVYKIYIRSGNTLVASSTSGEIVIDEFCGTYQYYVIIQGNSSQSAEKVISFENKKPPLPTFVQEESHINLCTGPIVLKVKGAPSGGSYQWYDENDNPIDGAVNAEYRPNVTSATKFYVRTFYGDFENKCSSDPIAISLTDYLSHPSLSKDLWEVCEGKALRLTASGASEGNRYRWYINDVLVSEEAEWDYIAQTNDAVNNKITFEAEVVSGNGLCKSTRSKLEVQLVENPPMPTVSSNPVLACPGSSVNLSVYSPSAVEYAWYKGNTLIHKSVDGSYTTDILNENTIISVTAIGTGGCESAASQIVIEVEPSGVQNIDNPEITYNADTQEYSLRHTNSDPDYDFFWIYYDPRSGLEPDFETSYSSEYVFTTKTPGYYYIRARSKYGKQCWWALSDPVIIHDHTTLPGYTAKKEDFNYIRTYTFKKPTSNPENFKNETGEHIINDVDKLYKFQRPEDLLVNTQYADGLGRTIQTVQQLGGVEKEGKIFDVIQPIAYDLLGRQTKDFLPYLIDNGVNAGDIRLDPFREQADYYQTTSGIAHSQFPYTFKHFEASPHNTVLYTSSPGESWVPTLGMTSEDHSLKFIQRNNTPEDAVRLWTIHATRGLPETLAEYANTATDRNGDGQPDGEGELFVNEVTDEHGNIVLECKDKLGRVVLKKIQEGKDAQGQPVFLSTYYIYDDFGNLRYVLPPLAVQQMETDNYHQHPDFSSILKNLCFTYRYDHRHRMVEKQVPGAEKVEMVYDRLDRLVFTRDGQQRATGQWTFTLYDVFSRLVATGVMNTGFNREALQNWSDTNLPKNLTRNGQPVDLNTSGASVEKTVVKYQYEGTDIQASESIELLPDFTFYAGVEAPSFEAEIVQPQFNSLESAGYASTGTALPTTDFDLLTLSYYDDYSFTGKAFDAHSQSGLTAAKNQVGATSLALPAVTDRVRGMATGSLVRVLGSDNWLSTVSYYDAKGRVIQTQGDNHLGGTDILSTLYDFTGQVIATHQAHQTASGTLAISQAFRYDHAGRILETHHQVGANAWELLAENSYNELGQVEQKTLAKGELFQQQLDYAYNIRGWLKKVNNPQDLQDMNSPVKDYFGFELFYEDHASNPQYNGNIARMSWQSDRDPVQRQYDYRYDALNRLKQADFSSAKTVENGRFDVALSYDANGNILSLDRQGLKSFNTAQDNQKVFGAIDALSYTHEPLSNRLAKVEDAVTEKDAAGSFFNGVSTAQEYHYDANGNLIQDDNKGITAIQYNHLNLPERIAFGADKYLKYTYDAAGIKLRKEVYEEGTLVKTTDYVGEFVYEQNILQFIHMAEGRVLTKAALSETAPAYVYEYHYKDHLGNLRVAFREGTPVDYEATLTDAVTVQQEATFFDNLESTWEAGSGRGTSGAAKLNAATGKTVGPMVQQLEVTAGDKLSAEAWYRYENASPVSQTLYNGVPLLGNGRDNITAPTMTFGISPIGTAANGSLPVAYLRMVVYDAEGNEQPTQNQVRYVTASTNGWYKLSLPEITLTKNGFVKIFVANESDVNVWFDDLKITHTPEVIVQENHYYPFGLNLAGLEKQGSPDHKFQYNGKEKQEEFGLNWMDYEARTMDAQLGRFHQIDPHAENYHSWTPYNYVANNPILMIDPDGKDWVITLETRDEGSVHINLTFTGKVINETGDDNIDMESVKNRIVHGMQEAFTGSDDNVSWSIKVDLKVAKSMDEVSETDHLFHITGDNGPVTEKAPGLNEHGTLDMFIHKSVIEQQPNTTNESHPSYNTGLSEKGKPTLERTAAHEAGHSAWLLHPTKHVIEQGDLHIERASFTKNLMFQAQRRGNAGMELIKEQLMIMYKRRSILNQNRR</sequence>